<dbReference type="InterPro" id="IPR036388">
    <property type="entry name" value="WH-like_DNA-bd_sf"/>
</dbReference>
<accession>M0HIW0</accession>
<sequence>MRKRADWMKRIDDRILEIIRQDGNLTPVALSRDGLVPRIDIGRQYAGVRCRELTKYGLLERVDKGLYGITELGEQYLDEELDASKLEVIEDS</sequence>
<evidence type="ECO:0000313" key="1">
    <source>
        <dbReference type="EMBL" id="ELZ84431.1"/>
    </source>
</evidence>
<name>M0HIW0_HALEO</name>
<gene>
    <name evidence="1" type="ORF">C453_12831</name>
</gene>
<comment type="caution">
    <text evidence="1">The sequence shown here is derived from an EMBL/GenBank/DDBJ whole genome shotgun (WGS) entry which is preliminary data.</text>
</comment>
<dbReference type="PATRIC" id="fig|1230453.4.peg.2536"/>
<keyword evidence="2" id="KW-1185">Reference proteome</keyword>
<dbReference type="AlphaFoldDB" id="M0HIW0"/>
<dbReference type="Proteomes" id="UP000011612">
    <property type="component" value="Unassembled WGS sequence"/>
</dbReference>
<evidence type="ECO:0000313" key="2">
    <source>
        <dbReference type="Proteomes" id="UP000011612"/>
    </source>
</evidence>
<dbReference type="EMBL" id="AOLK01000020">
    <property type="protein sequence ID" value="ELZ84431.1"/>
    <property type="molecule type" value="Genomic_DNA"/>
</dbReference>
<organism evidence="1 2">
    <name type="scientific">Haloferax elongans ATCC BAA-1513</name>
    <dbReference type="NCBI Taxonomy" id="1230453"/>
    <lineage>
        <taxon>Archaea</taxon>
        <taxon>Methanobacteriati</taxon>
        <taxon>Methanobacteriota</taxon>
        <taxon>Stenosarchaea group</taxon>
        <taxon>Halobacteria</taxon>
        <taxon>Halobacteriales</taxon>
        <taxon>Haloferacaceae</taxon>
        <taxon>Haloferax</taxon>
    </lineage>
</organism>
<dbReference type="Gene3D" id="1.10.10.10">
    <property type="entry name" value="Winged helix-like DNA-binding domain superfamily/Winged helix DNA-binding domain"/>
    <property type="match status" value="1"/>
</dbReference>
<proteinExistence type="predicted"/>
<protein>
    <recommendedName>
        <fullName evidence="3">PhiH1 repressor-like protein</fullName>
    </recommendedName>
</protein>
<reference evidence="1 2" key="1">
    <citation type="journal article" date="2014" name="PLoS Genet.">
        <title>Phylogenetically driven sequencing of extremely halophilic archaea reveals strategies for static and dynamic osmo-response.</title>
        <authorList>
            <person name="Becker E.A."/>
            <person name="Seitzer P.M."/>
            <person name="Tritt A."/>
            <person name="Larsen D."/>
            <person name="Krusor M."/>
            <person name="Yao A.I."/>
            <person name="Wu D."/>
            <person name="Madern D."/>
            <person name="Eisen J.A."/>
            <person name="Darling A.E."/>
            <person name="Facciotti M.T."/>
        </authorList>
    </citation>
    <scope>NUCLEOTIDE SEQUENCE [LARGE SCALE GENOMIC DNA]</scope>
    <source>
        <strain evidence="1 2">ATCC BAA-1513</strain>
    </source>
</reference>
<evidence type="ECO:0008006" key="3">
    <source>
        <dbReference type="Google" id="ProtNLM"/>
    </source>
</evidence>